<dbReference type="PRINTS" id="PR00081">
    <property type="entry name" value="GDHRDH"/>
</dbReference>
<dbReference type="EC" id="1.1.1.100" evidence="3"/>
<protein>
    <submittedName>
        <fullName evidence="3">3-oxoacyl-[acyl-carrier-protein] reductase FabG</fullName>
        <ecNumber evidence="3">1.1.1.100</ecNumber>
    </submittedName>
</protein>
<dbReference type="Gene3D" id="3.40.50.720">
    <property type="entry name" value="NAD(P)-binding Rossmann-like Domain"/>
    <property type="match status" value="1"/>
</dbReference>
<dbReference type="SUPFAM" id="SSF51735">
    <property type="entry name" value="NAD(P)-binding Rossmann-fold domains"/>
    <property type="match status" value="1"/>
</dbReference>
<dbReference type="InterPro" id="IPR036291">
    <property type="entry name" value="NAD(P)-bd_dom_sf"/>
</dbReference>
<evidence type="ECO:0000256" key="2">
    <source>
        <dbReference type="ARBA" id="ARBA00023002"/>
    </source>
</evidence>
<dbReference type="PANTHER" id="PTHR42879:SF2">
    <property type="entry name" value="3-OXOACYL-[ACYL-CARRIER-PROTEIN] REDUCTASE FABG"/>
    <property type="match status" value="1"/>
</dbReference>
<dbReference type="InterPro" id="IPR002347">
    <property type="entry name" value="SDR_fam"/>
</dbReference>
<dbReference type="AlphaFoldDB" id="A0A645GAE0"/>
<dbReference type="Pfam" id="PF13561">
    <property type="entry name" value="adh_short_C2"/>
    <property type="match status" value="1"/>
</dbReference>
<accession>A0A645GAE0</accession>
<name>A0A645GAE0_9ZZZZ</name>
<comment type="similarity">
    <text evidence="1">Belongs to the short-chain dehydrogenases/reductases (SDR) family.</text>
</comment>
<sequence>MNEEGIKDTVSEIKAKNEEAFGVFLDVTDSVSPKEMALRVIKEYRHIDILVNNAGISQKLSVDDMEVEDMIRIFSVNVFGLFRCVKAVLPYMRAQKYGRIINVSSLAGKSGLSYFGGVHYAASKAAVLGFSKALVKEVVKDGITVNCVCPGLIDTDIWKSLSKDAADMVVKSLLMGRPGKTDEISATIAFLVSEEASYITGEDIDVNGGAYMD</sequence>
<gene>
    <name evidence="3" type="primary">fabG_129</name>
    <name evidence="3" type="ORF">SDC9_170143</name>
</gene>
<dbReference type="GO" id="GO:0004316">
    <property type="term" value="F:3-oxoacyl-[acyl-carrier-protein] reductase (NADPH) activity"/>
    <property type="evidence" value="ECO:0007669"/>
    <property type="project" value="UniProtKB-EC"/>
</dbReference>
<keyword evidence="2 3" id="KW-0560">Oxidoreductase</keyword>
<dbReference type="PRINTS" id="PR00080">
    <property type="entry name" value="SDRFAMILY"/>
</dbReference>
<organism evidence="3">
    <name type="scientific">bioreactor metagenome</name>
    <dbReference type="NCBI Taxonomy" id="1076179"/>
    <lineage>
        <taxon>unclassified sequences</taxon>
        <taxon>metagenomes</taxon>
        <taxon>ecological metagenomes</taxon>
    </lineage>
</organism>
<dbReference type="PANTHER" id="PTHR42879">
    <property type="entry name" value="3-OXOACYL-(ACYL-CARRIER-PROTEIN) REDUCTASE"/>
    <property type="match status" value="1"/>
</dbReference>
<dbReference type="InterPro" id="IPR050259">
    <property type="entry name" value="SDR"/>
</dbReference>
<dbReference type="EMBL" id="VSSQ01071068">
    <property type="protein sequence ID" value="MPN22759.1"/>
    <property type="molecule type" value="Genomic_DNA"/>
</dbReference>
<evidence type="ECO:0000313" key="3">
    <source>
        <dbReference type="EMBL" id="MPN22759.1"/>
    </source>
</evidence>
<proteinExistence type="inferred from homology"/>
<dbReference type="FunFam" id="3.40.50.720:FF:000173">
    <property type="entry name" value="3-oxoacyl-[acyl-carrier protein] reductase"/>
    <property type="match status" value="1"/>
</dbReference>
<comment type="caution">
    <text evidence="3">The sequence shown here is derived from an EMBL/GenBank/DDBJ whole genome shotgun (WGS) entry which is preliminary data.</text>
</comment>
<reference evidence="3" key="1">
    <citation type="submission" date="2019-08" db="EMBL/GenBank/DDBJ databases">
        <authorList>
            <person name="Kucharzyk K."/>
            <person name="Murdoch R.W."/>
            <person name="Higgins S."/>
            <person name="Loffler F."/>
        </authorList>
    </citation>
    <scope>NUCLEOTIDE SEQUENCE</scope>
</reference>
<evidence type="ECO:0000256" key="1">
    <source>
        <dbReference type="ARBA" id="ARBA00006484"/>
    </source>
</evidence>